<dbReference type="SMART" id="SM01043">
    <property type="entry name" value="BTAD"/>
    <property type="match status" value="1"/>
</dbReference>
<dbReference type="InterPro" id="IPR011990">
    <property type="entry name" value="TPR-like_helical_dom_sf"/>
</dbReference>
<dbReference type="SUPFAM" id="SSF48452">
    <property type="entry name" value="TPR-like"/>
    <property type="match status" value="2"/>
</dbReference>
<dbReference type="GO" id="GO:0000160">
    <property type="term" value="P:phosphorelay signal transduction system"/>
    <property type="evidence" value="ECO:0007669"/>
    <property type="project" value="InterPro"/>
</dbReference>
<comment type="caution">
    <text evidence="8">The sequence shown here is derived from an EMBL/GenBank/DDBJ whole genome shotgun (WGS) entry which is preliminary data.</text>
</comment>
<dbReference type="InterPro" id="IPR027417">
    <property type="entry name" value="P-loop_NTPase"/>
</dbReference>
<dbReference type="EMBL" id="VIWY01000004">
    <property type="protein sequence ID" value="TWG14365.1"/>
    <property type="molecule type" value="Genomic_DNA"/>
</dbReference>
<organism evidence="8 9">
    <name type="scientific">Actinoplanes teichomyceticus</name>
    <dbReference type="NCBI Taxonomy" id="1867"/>
    <lineage>
        <taxon>Bacteria</taxon>
        <taxon>Bacillati</taxon>
        <taxon>Actinomycetota</taxon>
        <taxon>Actinomycetes</taxon>
        <taxon>Micromonosporales</taxon>
        <taxon>Micromonosporaceae</taxon>
        <taxon>Actinoplanes</taxon>
    </lineage>
</organism>
<gene>
    <name evidence="8" type="ORF">FHX34_104665</name>
</gene>
<evidence type="ECO:0000256" key="4">
    <source>
        <dbReference type="ARBA" id="ARBA00023163"/>
    </source>
</evidence>
<keyword evidence="3 8" id="KW-0238">DNA-binding</keyword>
<dbReference type="SUPFAM" id="SSF47413">
    <property type="entry name" value="lambda repressor-like DNA-binding domains"/>
    <property type="match status" value="1"/>
</dbReference>
<dbReference type="PRINTS" id="PR00364">
    <property type="entry name" value="DISEASERSIST"/>
</dbReference>
<dbReference type="PANTHER" id="PTHR35807:SF1">
    <property type="entry name" value="TRANSCRIPTIONAL REGULATOR REDD"/>
    <property type="match status" value="1"/>
</dbReference>
<accession>A0A561VRV9</accession>
<dbReference type="GO" id="GO:0003677">
    <property type="term" value="F:DNA binding"/>
    <property type="evidence" value="ECO:0007669"/>
    <property type="project" value="UniProtKB-KW"/>
</dbReference>
<dbReference type="InterPro" id="IPR005158">
    <property type="entry name" value="BTAD"/>
</dbReference>
<dbReference type="SUPFAM" id="SSF46894">
    <property type="entry name" value="C-terminal effector domain of the bipartite response regulators"/>
    <property type="match status" value="1"/>
</dbReference>
<proteinExistence type="inferred from homology"/>
<keyword evidence="9" id="KW-1185">Reference proteome</keyword>
<dbReference type="SMART" id="SM00382">
    <property type="entry name" value="AAA"/>
    <property type="match status" value="1"/>
</dbReference>
<comment type="similarity">
    <text evidence="1">Belongs to the AfsR/DnrI/RedD regulatory family.</text>
</comment>
<evidence type="ECO:0000259" key="7">
    <source>
        <dbReference type="PROSITE" id="PS50943"/>
    </source>
</evidence>
<dbReference type="Gene3D" id="3.40.50.300">
    <property type="entry name" value="P-loop containing nucleotide triphosphate hydrolases"/>
    <property type="match status" value="1"/>
</dbReference>
<feature type="domain" description="HTH cro/C1-type" evidence="7">
    <location>
        <begin position="8"/>
        <end position="63"/>
    </location>
</feature>
<reference evidence="8 9" key="1">
    <citation type="submission" date="2019-06" db="EMBL/GenBank/DDBJ databases">
        <title>Sequencing the genomes of 1000 actinobacteria strains.</title>
        <authorList>
            <person name="Klenk H.-P."/>
        </authorList>
    </citation>
    <scope>NUCLEOTIDE SEQUENCE [LARGE SCALE GENOMIC DNA]</scope>
    <source>
        <strain evidence="8 9">DSM 43866</strain>
    </source>
</reference>
<evidence type="ECO:0000256" key="1">
    <source>
        <dbReference type="ARBA" id="ARBA00005820"/>
    </source>
</evidence>
<dbReference type="GO" id="GO:0043531">
    <property type="term" value="F:ADP binding"/>
    <property type="evidence" value="ECO:0007669"/>
    <property type="project" value="InterPro"/>
</dbReference>
<dbReference type="Proteomes" id="UP000320239">
    <property type="component" value="Unassembled WGS sequence"/>
</dbReference>
<dbReference type="InterPro" id="IPR016032">
    <property type="entry name" value="Sig_transdc_resp-reg_C-effctor"/>
</dbReference>
<evidence type="ECO:0000256" key="6">
    <source>
        <dbReference type="SAM" id="MobiDB-lite"/>
    </source>
</evidence>
<dbReference type="InterPro" id="IPR049945">
    <property type="entry name" value="AAA_22"/>
</dbReference>
<dbReference type="InterPro" id="IPR010982">
    <property type="entry name" value="Lambda_DNA-bd_dom_sf"/>
</dbReference>
<dbReference type="SMART" id="SM00530">
    <property type="entry name" value="HTH_XRE"/>
    <property type="match status" value="1"/>
</dbReference>
<dbReference type="Pfam" id="PF13560">
    <property type="entry name" value="HTH_31"/>
    <property type="match status" value="1"/>
</dbReference>
<dbReference type="PROSITE" id="PS50943">
    <property type="entry name" value="HTH_CROC1"/>
    <property type="match status" value="1"/>
</dbReference>
<evidence type="ECO:0000313" key="9">
    <source>
        <dbReference type="Proteomes" id="UP000320239"/>
    </source>
</evidence>
<dbReference type="InterPro" id="IPR003593">
    <property type="entry name" value="AAA+_ATPase"/>
</dbReference>
<dbReference type="SUPFAM" id="SSF52540">
    <property type="entry name" value="P-loop containing nucleoside triphosphate hydrolases"/>
    <property type="match status" value="1"/>
</dbReference>
<dbReference type="InterPro" id="IPR051677">
    <property type="entry name" value="AfsR-DnrI-RedD_regulator"/>
</dbReference>
<dbReference type="Pfam" id="PF03704">
    <property type="entry name" value="BTAD"/>
    <property type="match status" value="1"/>
</dbReference>
<keyword evidence="5" id="KW-0802">TPR repeat</keyword>
<evidence type="ECO:0000256" key="2">
    <source>
        <dbReference type="ARBA" id="ARBA00023015"/>
    </source>
</evidence>
<dbReference type="Gene3D" id="1.10.10.10">
    <property type="entry name" value="Winged helix-like DNA-binding domain superfamily/Winged helix DNA-binding domain"/>
    <property type="match status" value="1"/>
</dbReference>
<feature type="region of interest" description="Disordered" evidence="6">
    <location>
        <begin position="25"/>
        <end position="46"/>
    </location>
</feature>
<dbReference type="PROSITE" id="PS50005">
    <property type="entry name" value="TPR"/>
    <property type="match status" value="1"/>
</dbReference>
<dbReference type="SMART" id="SM00028">
    <property type="entry name" value="TPR"/>
    <property type="match status" value="6"/>
</dbReference>
<evidence type="ECO:0000256" key="3">
    <source>
        <dbReference type="ARBA" id="ARBA00023125"/>
    </source>
</evidence>
<protein>
    <submittedName>
        <fullName evidence="8">DNA-binding SARP family transcriptional activator</fullName>
    </submittedName>
</protein>
<sequence>MNDVGARLRAYRERTGLTQSELASRTGVSAGTIRDLEQGRTRRPHPKSLGRLRAALAIADEEAPEPPAAGPATVAILGPLTVDRKPLAGGRVRTLLGRLAVAAAARVSRDELIDCLWPEDPPPSAVSLIHTYVARLRRLLGEAAVAIAPGGYRLTLDASRLDLLAFRAHLAEARAVSGAAALDRLEAALDLCRGPALADLDALRPHPAVVGIAAEQVDAVLRHAVAAADAGCHDRSLPYLSAAAEADPLHELVHGHLMVALAAAGRQSDALRAYDEIHRRLDDELGLAPSTQLRDFRDRVLRRQWVTGPRPMSPRTAPFQTPAPVIDFVGRQTQLSAIDRAFIGDQHRAVPGVPICAISGVPGVGKTTLAVRAAHRLRERYPDGQLYANLDGAGVSPSSPMEVLSRFLRALGVDGATIPHDLDESAALFRTRLIDRRMLLILDNAKDAGQIRPLLPGHGGCGVLVTSRRRLADLEGARLVELGAMASEEALALLSAVAGADRVGRDAPAVVRVVQACGALPLAIRIAGVRLANRASWTVQVLDERLRDQRHRLDELRAGDLEVRASVRLSYRSLEPRTAEAFSFFGIAPVAELRPDSAAALLGCAEREAERLLDDLVDASLMDTPAPDRFRYHDLVRLFAAETAATLGEPGELTAAVRRLLDFYYARVAAVARLQHPNMVRLPCEAAEHSFTSRAAAIDWLQADLPEVVAAVVHAAQHGPADYAWRIADQLRGFFFYGRHTAEWFTTSNAGLAAAVRSGNLSGQAAMHQTLGQAHWSVGELRRSLEHYQEALDLARRCGWTLATAYLLHNIGLVELALGDHRSALGYYTRSLAECTTAAHAYVRAVTLNDLGMLSREMGRLPDALRFVEEAWEINHRAGDDAAETVNSGNLGMILREMGRLDEAMPYLHRSLAAARAAGFHVAAVQLTDEVAQAHLARGEHAEAGRLSRASLTAVEAMGDRASHCGVLITLGEALLAGGSHAAALTHLREALRLAAEVDAPHHRTRAQIVTAEAEALVGMPGAAERAYAALDAAQLNAYRILEARALTLLSRIGPPPDRARLRDAADRINAEAGVSPAGGVTER</sequence>
<dbReference type="SMART" id="SM00862">
    <property type="entry name" value="Trans_reg_C"/>
    <property type="match status" value="1"/>
</dbReference>
<dbReference type="PANTHER" id="PTHR35807">
    <property type="entry name" value="TRANSCRIPTIONAL REGULATOR REDD-RELATED"/>
    <property type="match status" value="1"/>
</dbReference>
<dbReference type="CDD" id="cd00093">
    <property type="entry name" value="HTH_XRE"/>
    <property type="match status" value="1"/>
</dbReference>
<feature type="repeat" description="TPR" evidence="5">
    <location>
        <begin position="765"/>
        <end position="798"/>
    </location>
</feature>
<name>A0A561VRV9_ACTTI</name>
<evidence type="ECO:0000256" key="5">
    <source>
        <dbReference type="PROSITE-ProRule" id="PRU00339"/>
    </source>
</evidence>
<dbReference type="Gene3D" id="1.25.40.10">
    <property type="entry name" value="Tetratricopeptide repeat domain"/>
    <property type="match status" value="2"/>
</dbReference>
<evidence type="ECO:0000313" key="8">
    <source>
        <dbReference type="EMBL" id="TWG14365.1"/>
    </source>
</evidence>
<dbReference type="CDD" id="cd15831">
    <property type="entry name" value="BTAD"/>
    <property type="match status" value="1"/>
</dbReference>
<dbReference type="RefSeq" id="WP_164466138.1">
    <property type="nucleotide sequence ID" value="NZ_BOMX01000082.1"/>
</dbReference>
<dbReference type="InterPro" id="IPR001867">
    <property type="entry name" value="OmpR/PhoB-type_DNA-bd"/>
</dbReference>
<dbReference type="AlphaFoldDB" id="A0A561VRV9"/>
<dbReference type="InterPro" id="IPR019734">
    <property type="entry name" value="TPR_rpt"/>
</dbReference>
<dbReference type="InterPro" id="IPR036388">
    <property type="entry name" value="WH-like_DNA-bd_sf"/>
</dbReference>
<keyword evidence="4" id="KW-0804">Transcription</keyword>
<dbReference type="Gene3D" id="1.10.260.40">
    <property type="entry name" value="lambda repressor-like DNA-binding domains"/>
    <property type="match status" value="1"/>
</dbReference>
<keyword evidence="2" id="KW-0805">Transcription regulation</keyword>
<dbReference type="Pfam" id="PF13424">
    <property type="entry name" value="TPR_12"/>
    <property type="match status" value="2"/>
</dbReference>
<dbReference type="InterPro" id="IPR001387">
    <property type="entry name" value="Cro/C1-type_HTH"/>
</dbReference>
<dbReference type="GO" id="GO:0006355">
    <property type="term" value="P:regulation of DNA-templated transcription"/>
    <property type="evidence" value="ECO:0007669"/>
    <property type="project" value="InterPro"/>
</dbReference>
<dbReference type="Pfam" id="PF13401">
    <property type="entry name" value="AAA_22"/>
    <property type="match status" value="1"/>
</dbReference>